<accession>A0A1X7PZD9</accession>
<dbReference type="AlphaFoldDB" id="A0A1X7PZD9"/>
<protein>
    <submittedName>
        <fullName evidence="3">CubicO group peptidase, beta-lactamase class C family</fullName>
    </submittedName>
</protein>
<sequence>MRKIFWFLLCLAVGLAAQGASADPWETVEPEAAGWSASALAEARTTSLALKPTALLIVQDGKVVASWGDISRRVNVASVRKSLLSALYGIAVSEGRIDLGSTLAQLDIDDTPPRLTATEKQATVRDLLMSRSGIYHPAAYETADIKRKRPPRGSHEPGSFWFYNNWDFNALGTIYRKQTGEDIFQSFERRIARPLQMEDFSARDGEYVTEKASEHPAYPFRLSARDAARFGQLFLDGGRLDGSQVVPAAWVREATTAYSFTKRGRQGYGYMWWSLPSDVWGENAAYAAGYGGQVIAFLPSKRLVVVQTVDLRQNPKGIRTSSFLDLLRKIAAAAP</sequence>
<dbReference type="InterPro" id="IPR001466">
    <property type="entry name" value="Beta-lactam-related"/>
</dbReference>
<evidence type="ECO:0000313" key="3">
    <source>
        <dbReference type="EMBL" id="SMH57656.1"/>
    </source>
</evidence>
<dbReference type="Proteomes" id="UP000193083">
    <property type="component" value="Unassembled WGS sequence"/>
</dbReference>
<feature type="signal peptide" evidence="1">
    <location>
        <begin position="1"/>
        <end position="22"/>
    </location>
</feature>
<dbReference type="PANTHER" id="PTHR43283:SF7">
    <property type="entry name" value="BETA-LACTAMASE-RELATED DOMAIN-CONTAINING PROTEIN"/>
    <property type="match status" value="1"/>
</dbReference>
<evidence type="ECO:0000256" key="1">
    <source>
        <dbReference type="SAM" id="SignalP"/>
    </source>
</evidence>
<proteinExistence type="predicted"/>
<gene>
    <name evidence="3" type="ORF">SAMN02982922_5855</name>
</gene>
<feature type="chain" id="PRO_5013321879" evidence="1">
    <location>
        <begin position="23"/>
        <end position="335"/>
    </location>
</feature>
<dbReference type="Gene3D" id="3.40.710.10">
    <property type="entry name" value="DD-peptidase/beta-lactamase superfamily"/>
    <property type="match status" value="1"/>
</dbReference>
<reference evidence="3 4" key="1">
    <citation type="submission" date="2017-04" db="EMBL/GenBank/DDBJ databases">
        <authorList>
            <person name="Afonso C.L."/>
            <person name="Miller P.J."/>
            <person name="Scott M.A."/>
            <person name="Spackman E."/>
            <person name="Goraichik I."/>
            <person name="Dimitrov K.M."/>
            <person name="Suarez D.L."/>
            <person name="Swayne D.E."/>
        </authorList>
    </citation>
    <scope>NUCLEOTIDE SEQUENCE [LARGE SCALE GENOMIC DNA]</scope>
    <source>
        <strain evidence="3 4">B5P</strain>
    </source>
</reference>
<organism evidence="3 4">
    <name type="scientific">Mesorhizobium australicum</name>
    <dbReference type="NCBI Taxonomy" id="536018"/>
    <lineage>
        <taxon>Bacteria</taxon>
        <taxon>Pseudomonadati</taxon>
        <taxon>Pseudomonadota</taxon>
        <taxon>Alphaproteobacteria</taxon>
        <taxon>Hyphomicrobiales</taxon>
        <taxon>Phyllobacteriaceae</taxon>
        <taxon>Mesorhizobium</taxon>
    </lineage>
</organism>
<dbReference type="Pfam" id="PF00144">
    <property type="entry name" value="Beta-lactamase"/>
    <property type="match status" value="1"/>
</dbReference>
<dbReference type="InterPro" id="IPR012338">
    <property type="entry name" value="Beta-lactam/transpept-like"/>
</dbReference>
<dbReference type="SUPFAM" id="SSF56601">
    <property type="entry name" value="beta-lactamase/transpeptidase-like"/>
    <property type="match status" value="1"/>
</dbReference>
<dbReference type="EMBL" id="FXBL01000004">
    <property type="protein sequence ID" value="SMH57656.1"/>
    <property type="molecule type" value="Genomic_DNA"/>
</dbReference>
<keyword evidence="1" id="KW-0732">Signal</keyword>
<feature type="domain" description="Beta-lactamase-related" evidence="2">
    <location>
        <begin position="53"/>
        <end position="307"/>
    </location>
</feature>
<evidence type="ECO:0000259" key="2">
    <source>
        <dbReference type="Pfam" id="PF00144"/>
    </source>
</evidence>
<dbReference type="InterPro" id="IPR050789">
    <property type="entry name" value="Diverse_Enzym_Activities"/>
</dbReference>
<name>A0A1X7PZD9_9HYPH</name>
<dbReference type="PANTHER" id="PTHR43283">
    <property type="entry name" value="BETA-LACTAMASE-RELATED"/>
    <property type="match status" value="1"/>
</dbReference>
<evidence type="ECO:0000313" key="4">
    <source>
        <dbReference type="Proteomes" id="UP000193083"/>
    </source>
</evidence>
<keyword evidence="4" id="KW-1185">Reference proteome</keyword>
<dbReference type="RefSeq" id="WP_085467399.1">
    <property type="nucleotide sequence ID" value="NZ_FXBL01000004.1"/>
</dbReference>